<dbReference type="AlphaFoldDB" id="A0A8S4RSG0"/>
<dbReference type="PROSITE" id="PS51031">
    <property type="entry name" value="BESS"/>
    <property type="match status" value="1"/>
</dbReference>
<evidence type="ECO:0000256" key="1">
    <source>
        <dbReference type="PROSITE-ProRule" id="PRU00371"/>
    </source>
</evidence>
<dbReference type="OrthoDB" id="6487365at2759"/>
<evidence type="ECO:0000313" key="6">
    <source>
        <dbReference type="Proteomes" id="UP000838756"/>
    </source>
</evidence>
<feature type="domain" description="MADF" evidence="3">
    <location>
        <begin position="5"/>
        <end position="90"/>
    </location>
</feature>
<sequence length="228" mass="26515">MAAAKLIQLVKERPAIWQVSDKRYKDKSARERAWKEIAKEIGKDDLMIRKRWKNLKDAFRKELKRVLVQDIEASSWQHFEQLSFITEAILKGIRNKDINALSTEETADGDSDDPLSVKTEIPEAEPSTSMDGNSTLEISYANDDSMSHLANRNLNVMQHNNKRKALEDEYDADYMFLVSLLPTMRQLSEIQKLQFRGKVNQWLLEAVSQDYNQPYKRKLDVESDDSFE</sequence>
<organism evidence="5 6">
    <name type="scientific">Pararge aegeria aegeria</name>
    <dbReference type="NCBI Taxonomy" id="348720"/>
    <lineage>
        <taxon>Eukaryota</taxon>
        <taxon>Metazoa</taxon>
        <taxon>Ecdysozoa</taxon>
        <taxon>Arthropoda</taxon>
        <taxon>Hexapoda</taxon>
        <taxon>Insecta</taxon>
        <taxon>Pterygota</taxon>
        <taxon>Neoptera</taxon>
        <taxon>Endopterygota</taxon>
        <taxon>Lepidoptera</taxon>
        <taxon>Glossata</taxon>
        <taxon>Ditrysia</taxon>
        <taxon>Papilionoidea</taxon>
        <taxon>Nymphalidae</taxon>
        <taxon>Satyrinae</taxon>
        <taxon>Satyrini</taxon>
        <taxon>Parargina</taxon>
        <taxon>Pararge</taxon>
    </lineage>
</organism>
<evidence type="ECO:0000256" key="2">
    <source>
        <dbReference type="SAM" id="MobiDB-lite"/>
    </source>
</evidence>
<gene>
    <name evidence="5" type="primary">jg18870</name>
    <name evidence="5" type="ORF">PAEG_LOCUS17316</name>
</gene>
<dbReference type="InterPro" id="IPR039353">
    <property type="entry name" value="TF_Adf1"/>
</dbReference>
<feature type="region of interest" description="Disordered" evidence="2">
    <location>
        <begin position="104"/>
        <end position="133"/>
    </location>
</feature>
<dbReference type="GO" id="GO:0005667">
    <property type="term" value="C:transcription regulator complex"/>
    <property type="evidence" value="ECO:0007669"/>
    <property type="project" value="TreeGrafter"/>
</dbReference>
<comment type="caution">
    <text evidence="5">The sequence shown here is derived from an EMBL/GenBank/DDBJ whole genome shotgun (WGS) entry which is preliminary data.</text>
</comment>
<dbReference type="InterPro" id="IPR004210">
    <property type="entry name" value="BESS_motif"/>
</dbReference>
<dbReference type="EMBL" id="CAKXAJ010025553">
    <property type="protein sequence ID" value="CAH2240831.1"/>
    <property type="molecule type" value="Genomic_DNA"/>
</dbReference>
<name>A0A8S4RSG0_9NEOP</name>
<dbReference type="GO" id="GO:0005634">
    <property type="term" value="C:nucleus"/>
    <property type="evidence" value="ECO:0007669"/>
    <property type="project" value="UniProtKB-SubCell"/>
</dbReference>
<keyword evidence="1" id="KW-0539">Nucleus</keyword>
<dbReference type="Proteomes" id="UP000838756">
    <property type="component" value="Unassembled WGS sequence"/>
</dbReference>
<keyword evidence="6" id="KW-1185">Reference proteome</keyword>
<evidence type="ECO:0000259" key="4">
    <source>
        <dbReference type="PROSITE" id="PS51031"/>
    </source>
</evidence>
<proteinExistence type="predicted"/>
<accession>A0A8S4RSG0</accession>
<dbReference type="GO" id="GO:0006357">
    <property type="term" value="P:regulation of transcription by RNA polymerase II"/>
    <property type="evidence" value="ECO:0007669"/>
    <property type="project" value="TreeGrafter"/>
</dbReference>
<dbReference type="InterPro" id="IPR006578">
    <property type="entry name" value="MADF-dom"/>
</dbReference>
<dbReference type="SMART" id="SM00595">
    <property type="entry name" value="MADF"/>
    <property type="match status" value="1"/>
</dbReference>
<evidence type="ECO:0000259" key="3">
    <source>
        <dbReference type="PROSITE" id="PS51029"/>
    </source>
</evidence>
<dbReference type="PANTHER" id="PTHR12243">
    <property type="entry name" value="MADF DOMAIN TRANSCRIPTION FACTOR"/>
    <property type="match status" value="1"/>
</dbReference>
<feature type="domain" description="BESS" evidence="4">
    <location>
        <begin position="170"/>
        <end position="209"/>
    </location>
</feature>
<evidence type="ECO:0000313" key="5">
    <source>
        <dbReference type="EMBL" id="CAH2240831.1"/>
    </source>
</evidence>
<dbReference type="Pfam" id="PF02944">
    <property type="entry name" value="BESS"/>
    <property type="match status" value="1"/>
</dbReference>
<protein>
    <submittedName>
        <fullName evidence="5">Jg18870 protein</fullName>
    </submittedName>
</protein>
<dbReference type="GO" id="GO:0003677">
    <property type="term" value="F:DNA binding"/>
    <property type="evidence" value="ECO:0007669"/>
    <property type="project" value="InterPro"/>
</dbReference>
<comment type="subcellular location">
    <subcellularLocation>
        <location evidence="1">Nucleus</location>
    </subcellularLocation>
</comment>
<dbReference type="PANTHER" id="PTHR12243:SF67">
    <property type="entry name" value="COREPRESSOR OF PANGOLIN, ISOFORM A-RELATED"/>
    <property type="match status" value="1"/>
</dbReference>
<reference evidence="5" key="1">
    <citation type="submission" date="2022-03" db="EMBL/GenBank/DDBJ databases">
        <authorList>
            <person name="Lindestad O."/>
        </authorList>
    </citation>
    <scope>NUCLEOTIDE SEQUENCE</scope>
</reference>
<dbReference type="Pfam" id="PF10545">
    <property type="entry name" value="MADF_DNA_bdg"/>
    <property type="match status" value="1"/>
</dbReference>
<dbReference type="PROSITE" id="PS51029">
    <property type="entry name" value="MADF"/>
    <property type="match status" value="1"/>
</dbReference>